<dbReference type="PANTHER" id="PTHR12778:SF10">
    <property type="entry name" value="MAJOR FACILITATOR SUPERFAMILY DOMAIN-CONTAINING PROTEIN 3"/>
    <property type="match status" value="1"/>
</dbReference>
<feature type="transmembrane region" description="Helical" evidence="6">
    <location>
        <begin position="156"/>
        <end position="177"/>
    </location>
</feature>
<evidence type="ECO:0000256" key="2">
    <source>
        <dbReference type="ARBA" id="ARBA00022448"/>
    </source>
</evidence>
<accession>A0A8D0HTA9</accession>
<gene>
    <name evidence="7" type="primary">MFSD3</name>
</gene>
<dbReference type="InterPro" id="IPR011701">
    <property type="entry name" value="MFS"/>
</dbReference>
<dbReference type="Proteomes" id="UP000694392">
    <property type="component" value="Unplaced"/>
</dbReference>
<evidence type="ECO:0000256" key="4">
    <source>
        <dbReference type="ARBA" id="ARBA00022989"/>
    </source>
</evidence>
<proteinExistence type="predicted"/>
<dbReference type="InterPro" id="IPR036259">
    <property type="entry name" value="MFS_trans_sf"/>
</dbReference>
<dbReference type="Pfam" id="PF07690">
    <property type="entry name" value="MFS_1"/>
    <property type="match status" value="1"/>
</dbReference>
<dbReference type="GeneTree" id="ENSGT00940000154019"/>
<dbReference type="Ensembl" id="ENSSPUT00000025264.1">
    <property type="protein sequence ID" value="ENSSPUP00000023682.1"/>
    <property type="gene ID" value="ENSSPUG00000018145.1"/>
</dbReference>
<sequence>DSGQILPLWLLYFVQGMPYGLQSSLLPIYFRSVGLSFTRIGLAKVLYLPWILKVLWAPLVDQYLTKRSWLLLSMSGLLAACLAGASLTPEIHFLPVAAMLLLMNLLASVQDIAVDGVAVQLLGQEEVGHGNTIQVVAYKMGSVVAGGGFLTLMNRLGWGCLFVFLAAIYLLAILYAWGAPELRGTRPSTSQESCARTRTLNLWWILRELLSVPDTPWTIGFVLLYKLGEQGATTMFPLFLLDHGFSSQQLGLWTGLVAVAFSIVGSSLGGHLLSKQRAEAPPISPGVCLPPAGHSLQFPGSAGGAGQAGVQHPCRGARGLAGLWCQLLHLPPPLPRLCAVCALGTAGQEVTGRHHLTPPPALAGAEN</sequence>
<evidence type="ECO:0000256" key="1">
    <source>
        <dbReference type="ARBA" id="ARBA00004141"/>
    </source>
</evidence>
<evidence type="ECO:0000256" key="3">
    <source>
        <dbReference type="ARBA" id="ARBA00022692"/>
    </source>
</evidence>
<name>A0A8D0HTA9_SPHPU</name>
<evidence type="ECO:0000313" key="8">
    <source>
        <dbReference type="Proteomes" id="UP000694392"/>
    </source>
</evidence>
<dbReference type="InterPro" id="IPR004752">
    <property type="entry name" value="AmpG_permease/AT-1"/>
</dbReference>
<evidence type="ECO:0000256" key="6">
    <source>
        <dbReference type="SAM" id="Phobius"/>
    </source>
</evidence>
<dbReference type="CDD" id="cd17485">
    <property type="entry name" value="MFS_MFSD3"/>
    <property type="match status" value="1"/>
</dbReference>
<protein>
    <submittedName>
        <fullName evidence="7">Major facilitator superfamily domain containing 3</fullName>
    </submittedName>
</protein>
<feature type="transmembrane region" description="Helical" evidence="6">
    <location>
        <begin position="28"/>
        <end position="48"/>
    </location>
</feature>
<dbReference type="PANTHER" id="PTHR12778">
    <property type="entry name" value="SOLUTE CARRIER FAMILY 33 ACETYL-COA TRANSPORTER -RELATED"/>
    <property type="match status" value="1"/>
</dbReference>
<dbReference type="GO" id="GO:0016020">
    <property type="term" value="C:membrane"/>
    <property type="evidence" value="ECO:0007669"/>
    <property type="project" value="UniProtKB-SubCell"/>
</dbReference>
<evidence type="ECO:0000313" key="7">
    <source>
        <dbReference type="Ensembl" id="ENSSPUP00000023682.1"/>
    </source>
</evidence>
<keyword evidence="5 6" id="KW-0472">Membrane</keyword>
<keyword evidence="3 6" id="KW-0812">Transmembrane</keyword>
<reference evidence="7" key="2">
    <citation type="submission" date="2025-09" db="UniProtKB">
        <authorList>
            <consortium name="Ensembl"/>
        </authorList>
    </citation>
    <scope>IDENTIFICATION</scope>
</reference>
<reference evidence="7" key="1">
    <citation type="submission" date="2025-08" db="UniProtKB">
        <authorList>
            <consortium name="Ensembl"/>
        </authorList>
    </citation>
    <scope>IDENTIFICATION</scope>
</reference>
<dbReference type="GO" id="GO:0022857">
    <property type="term" value="F:transmembrane transporter activity"/>
    <property type="evidence" value="ECO:0007669"/>
    <property type="project" value="InterPro"/>
</dbReference>
<keyword evidence="4 6" id="KW-1133">Transmembrane helix</keyword>
<dbReference type="Gene3D" id="1.20.1250.20">
    <property type="entry name" value="MFS general substrate transporter like domains"/>
    <property type="match status" value="1"/>
</dbReference>
<feature type="transmembrane region" description="Helical" evidence="6">
    <location>
        <begin position="69"/>
        <end position="87"/>
    </location>
</feature>
<dbReference type="AlphaFoldDB" id="A0A8D0HTA9"/>
<comment type="subcellular location">
    <subcellularLocation>
        <location evidence="1">Membrane</location>
        <topology evidence="1">Multi-pass membrane protein</topology>
    </subcellularLocation>
</comment>
<feature type="transmembrane region" description="Helical" evidence="6">
    <location>
        <begin position="250"/>
        <end position="273"/>
    </location>
</feature>
<keyword evidence="8" id="KW-1185">Reference proteome</keyword>
<organism evidence="7 8">
    <name type="scientific">Sphenodon punctatus</name>
    <name type="common">Tuatara</name>
    <name type="synonym">Hatteria punctata</name>
    <dbReference type="NCBI Taxonomy" id="8508"/>
    <lineage>
        <taxon>Eukaryota</taxon>
        <taxon>Metazoa</taxon>
        <taxon>Chordata</taxon>
        <taxon>Craniata</taxon>
        <taxon>Vertebrata</taxon>
        <taxon>Euteleostomi</taxon>
        <taxon>Lepidosauria</taxon>
        <taxon>Sphenodontia</taxon>
        <taxon>Sphenodontidae</taxon>
        <taxon>Sphenodon</taxon>
    </lineage>
</organism>
<evidence type="ECO:0000256" key="5">
    <source>
        <dbReference type="ARBA" id="ARBA00023136"/>
    </source>
</evidence>
<dbReference type="SUPFAM" id="SSF103473">
    <property type="entry name" value="MFS general substrate transporter"/>
    <property type="match status" value="1"/>
</dbReference>
<keyword evidence="2" id="KW-0813">Transport</keyword>